<reference evidence="2 3" key="1">
    <citation type="submission" date="2024-02" db="EMBL/GenBank/DDBJ databases">
        <title>Seven novel Bacillus-like species.</title>
        <authorList>
            <person name="Liu G."/>
        </authorList>
    </citation>
    <scope>NUCLEOTIDE SEQUENCE [LARGE SCALE GENOMIC DNA]</scope>
    <source>
        <strain evidence="2 3">FJAT-52991</strain>
    </source>
</reference>
<dbReference type="InterPro" id="IPR005122">
    <property type="entry name" value="Uracil-DNA_glycosylase-like"/>
</dbReference>
<evidence type="ECO:0000313" key="3">
    <source>
        <dbReference type="Proteomes" id="UP001387364"/>
    </source>
</evidence>
<sequence length="199" mass="22240">MYHYEKGKQDDIAFVFSCPGAVEEMEGRPAAGRTGKNLERLLAILNKDYGQAISWTRNEITITNAWSHVEYKALSGRTEATVKEVLSAENLCRLSEEIKHVKTAIICSGQRAAAAVFALANEGKLYPYVQVVKIRHLGLRSLNQIKEDIHGAPIILIDEAKKAGYSTKVLEQMGVENTEKRLRVVAQELMNELRGQAER</sequence>
<keyword evidence="3" id="KW-1185">Reference proteome</keyword>
<evidence type="ECO:0000313" key="2">
    <source>
        <dbReference type="EMBL" id="WXB91507.1"/>
    </source>
</evidence>
<organism evidence="2 3">
    <name type="scientific">Bacillus kandeliae</name>
    <dbReference type="NCBI Taxonomy" id="3129297"/>
    <lineage>
        <taxon>Bacteria</taxon>
        <taxon>Bacillati</taxon>
        <taxon>Bacillota</taxon>
        <taxon>Bacilli</taxon>
        <taxon>Bacillales</taxon>
        <taxon>Bacillaceae</taxon>
        <taxon>Bacillus</taxon>
    </lineage>
</organism>
<feature type="domain" description="Uracil-DNA glycosylase-like" evidence="1">
    <location>
        <begin position="12"/>
        <end position="135"/>
    </location>
</feature>
<name>A0ABZ2N2N1_9BACI</name>
<evidence type="ECO:0000259" key="1">
    <source>
        <dbReference type="Pfam" id="PF03167"/>
    </source>
</evidence>
<dbReference type="RefSeq" id="WP_338749059.1">
    <property type="nucleotide sequence ID" value="NZ_CP147404.1"/>
</dbReference>
<accession>A0ABZ2N2N1</accession>
<dbReference type="EMBL" id="CP147404">
    <property type="protein sequence ID" value="WXB91507.1"/>
    <property type="molecule type" value="Genomic_DNA"/>
</dbReference>
<dbReference type="Pfam" id="PF03167">
    <property type="entry name" value="UDG"/>
    <property type="match status" value="1"/>
</dbReference>
<dbReference type="SUPFAM" id="SSF52141">
    <property type="entry name" value="Uracil-DNA glycosylase-like"/>
    <property type="match status" value="1"/>
</dbReference>
<gene>
    <name evidence="2" type="ORF">WDJ61_09430</name>
</gene>
<protein>
    <submittedName>
        <fullName evidence="2">Uracil-DNA glycosylase family protein</fullName>
    </submittedName>
</protein>
<dbReference type="InterPro" id="IPR036895">
    <property type="entry name" value="Uracil-DNA_glycosylase-like_sf"/>
</dbReference>
<dbReference type="Proteomes" id="UP001387364">
    <property type="component" value="Chromosome"/>
</dbReference>
<dbReference type="Gene3D" id="3.40.470.10">
    <property type="entry name" value="Uracil-DNA glycosylase-like domain"/>
    <property type="match status" value="1"/>
</dbReference>
<proteinExistence type="predicted"/>